<feature type="chain" id="PRO_5012978891" description="Lipoprotein" evidence="2">
    <location>
        <begin position="24"/>
        <end position="246"/>
    </location>
</feature>
<evidence type="ECO:0000256" key="1">
    <source>
        <dbReference type="SAM" id="Coils"/>
    </source>
</evidence>
<dbReference type="PROSITE" id="PS51257">
    <property type="entry name" value="PROKAR_LIPOPROTEIN"/>
    <property type="match status" value="1"/>
</dbReference>
<sequence>MIKSSLICIAVAISVFTTGCASSSSGSVNPSLKKDEPKFFSKSGGSACLLGATIAGLACLGIKDDNKASACLIAATAGCAAGMTANYMLDKTRADYHNLEDQLDASKKQVQDSINSTKTLKATSEQTLEEDRAEIEKLKAQIKNGTASKDALERKLADMQANLDYMKKRLDSDKSTLAEYKSLRDSLNNGEGGKPALNNMDAQRKSEELDAKIDELERNIAQLDSSIVAYASQTSMLKNDVGQIGI</sequence>
<dbReference type="Proteomes" id="UP000242432">
    <property type="component" value="Unassembled WGS sequence"/>
</dbReference>
<evidence type="ECO:0000256" key="2">
    <source>
        <dbReference type="SAM" id="SignalP"/>
    </source>
</evidence>
<name>A0A1T4VLY6_9GAMM</name>
<protein>
    <recommendedName>
        <fullName evidence="5">Lipoprotein</fullName>
    </recommendedName>
</protein>
<gene>
    <name evidence="3" type="ORF">SAMN02745213_01727</name>
</gene>
<feature type="coiled-coil region" evidence="1">
    <location>
        <begin position="89"/>
        <end position="169"/>
    </location>
</feature>
<feature type="signal peptide" evidence="2">
    <location>
        <begin position="1"/>
        <end position="23"/>
    </location>
</feature>
<proteinExistence type="predicted"/>
<keyword evidence="1" id="KW-0175">Coiled coil</keyword>
<dbReference type="STRING" id="83771.SAMN02910357_00362"/>
<dbReference type="SUPFAM" id="SSF46579">
    <property type="entry name" value="Prefoldin"/>
    <property type="match status" value="1"/>
</dbReference>
<dbReference type="EMBL" id="FUXX01000032">
    <property type="protein sequence ID" value="SKA65947.1"/>
    <property type="molecule type" value="Genomic_DNA"/>
</dbReference>
<accession>A0A1T4VLY6</accession>
<dbReference type="AlphaFoldDB" id="A0A1T4VLY6"/>
<feature type="coiled-coil region" evidence="1">
    <location>
        <begin position="199"/>
        <end position="233"/>
    </location>
</feature>
<dbReference type="RefSeq" id="WP_078929109.1">
    <property type="nucleotide sequence ID" value="NZ_FUXX01000032.1"/>
</dbReference>
<organism evidence="3 4">
    <name type="scientific">Succinivibrio dextrinosolvens DSM 3072</name>
    <dbReference type="NCBI Taxonomy" id="1123324"/>
    <lineage>
        <taxon>Bacteria</taxon>
        <taxon>Pseudomonadati</taxon>
        <taxon>Pseudomonadota</taxon>
        <taxon>Gammaproteobacteria</taxon>
        <taxon>Aeromonadales</taxon>
        <taxon>Succinivibrionaceae</taxon>
        <taxon>Succinivibrio</taxon>
    </lineage>
</organism>
<keyword evidence="2" id="KW-0732">Signal</keyword>
<evidence type="ECO:0000313" key="3">
    <source>
        <dbReference type="EMBL" id="SKA65947.1"/>
    </source>
</evidence>
<evidence type="ECO:0000313" key="4">
    <source>
        <dbReference type="Proteomes" id="UP000242432"/>
    </source>
</evidence>
<evidence type="ECO:0008006" key="5">
    <source>
        <dbReference type="Google" id="ProtNLM"/>
    </source>
</evidence>
<reference evidence="4" key="1">
    <citation type="submission" date="2017-02" db="EMBL/GenBank/DDBJ databases">
        <authorList>
            <person name="Varghese N."/>
            <person name="Submissions S."/>
        </authorList>
    </citation>
    <scope>NUCLEOTIDE SEQUENCE [LARGE SCALE GENOMIC DNA]</scope>
    <source>
        <strain evidence="4">DSM 3072</strain>
    </source>
</reference>
<keyword evidence="4" id="KW-1185">Reference proteome</keyword>